<name>A0ABM9SLZ9_9GAMM</name>
<proteinExistence type="predicted"/>
<evidence type="ECO:0000313" key="2">
    <source>
        <dbReference type="Proteomes" id="UP000040578"/>
    </source>
</evidence>
<dbReference type="EMBL" id="CPYD01000015">
    <property type="protein sequence ID" value="CNF11236.1"/>
    <property type="molecule type" value="Genomic_DNA"/>
</dbReference>
<dbReference type="Proteomes" id="UP000040578">
    <property type="component" value="Unassembled WGS sequence"/>
</dbReference>
<protein>
    <submittedName>
        <fullName evidence="1">Uncharacterized protein</fullName>
    </submittedName>
</protein>
<organism evidence="1 2">
    <name type="scientific">Yersinia nurmii</name>
    <dbReference type="NCBI Taxonomy" id="685706"/>
    <lineage>
        <taxon>Bacteria</taxon>
        <taxon>Pseudomonadati</taxon>
        <taxon>Pseudomonadota</taxon>
        <taxon>Gammaproteobacteria</taxon>
        <taxon>Enterobacterales</taxon>
        <taxon>Yersiniaceae</taxon>
        <taxon>Yersinia</taxon>
    </lineage>
</organism>
<comment type="caution">
    <text evidence="1">The sequence shown here is derived from an EMBL/GenBank/DDBJ whole genome shotgun (WGS) entry which is preliminary data.</text>
</comment>
<sequence length="74" mass="8409">MISMGGVIKIAPLYSFIHKVIHRVDRLDHVAIAHENHTRKASKIRLLLPAMAFLVPDSAIEDEDTLWHKSQKTP</sequence>
<gene>
    <name evidence="1" type="ORF">ERS137967_03340</name>
</gene>
<evidence type="ECO:0000313" key="1">
    <source>
        <dbReference type="EMBL" id="CNF11236.1"/>
    </source>
</evidence>
<accession>A0ABM9SLZ9</accession>
<keyword evidence="2" id="KW-1185">Reference proteome</keyword>
<reference evidence="1 2" key="1">
    <citation type="submission" date="2015-03" db="EMBL/GenBank/DDBJ databases">
        <authorList>
            <consortium name="Pathogen Informatics"/>
            <person name="Murphy D."/>
        </authorList>
    </citation>
    <scope>NUCLEOTIDE SEQUENCE [LARGE SCALE GENOMIC DNA]</scope>
    <source>
        <strain evidence="2">type strain: CIP110231</strain>
    </source>
</reference>